<dbReference type="CDD" id="cd03801">
    <property type="entry name" value="GT4_PimA-like"/>
    <property type="match status" value="1"/>
</dbReference>
<proteinExistence type="predicted"/>
<dbReference type="Gene3D" id="3.40.50.2000">
    <property type="entry name" value="Glycogen Phosphorylase B"/>
    <property type="match status" value="2"/>
</dbReference>
<dbReference type="InterPro" id="IPR001296">
    <property type="entry name" value="Glyco_trans_1"/>
</dbReference>
<evidence type="ECO:0000313" key="3">
    <source>
        <dbReference type="Proteomes" id="UP000553193"/>
    </source>
</evidence>
<name>A0A840ACJ1_9PROT</name>
<dbReference type="PANTHER" id="PTHR45947:SF3">
    <property type="entry name" value="SULFOQUINOVOSYL TRANSFERASE SQD2"/>
    <property type="match status" value="1"/>
</dbReference>
<evidence type="ECO:0000259" key="1">
    <source>
        <dbReference type="Pfam" id="PF00534"/>
    </source>
</evidence>
<sequence>MFVVVTQNFAPDIGGIAIVMHALAGALAAEGPVEVFAHRIRGGGPELEGHPYTALHRFGGPNPLRGWRKGWALRGPLANPTLRGVLCDSWKSAEILPPTTAPVLVPAMGMEFPPNPSPRRVRRIRAALAKASVVLPISRHTAAAVAPYLAPGARMEIIPPPIAPQPDATPEARATLRARVGHGPLLATLCRLEKRKGVDRVIAALPALLPRHPGLAFAIAGEGEDRARLEALAAELRVTPHVHFLGRVDDAQKAALLAECACFAMPVRREGASVEGFGIVYLEAAWHGRPSLAGREGGAGDAVEEGVTGLLCDGLDQASVTTGLAALLDDPARADAMGAAAARRLHEGFLLDAIARRFLDLMPPRGAVD</sequence>
<dbReference type="Proteomes" id="UP000553193">
    <property type="component" value="Unassembled WGS sequence"/>
</dbReference>
<dbReference type="PANTHER" id="PTHR45947">
    <property type="entry name" value="SULFOQUINOVOSYL TRANSFERASE SQD2"/>
    <property type="match status" value="1"/>
</dbReference>
<keyword evidence="3" id="KW-1185">Reference proteome</keyword>
<organism evidence="2 3">
    <name type="scientific">Roseococcus suduntuyensis</name>
    <dbReference type="NCBI Taxonomy" id="455361"/>
    <lineage>
        <taxon>Bacteria</taxon>
        <taxon>Pseudomonadati</taxon>
        <taxon>Pseudomonadota</taxon>
        <taxon>Alphaproteobacteria</taxon>
        <taxon>Acetobacterales</taxon>
        <taxon>Roseomonadaceae</taxon>
        <taxon>Roseococcus</taxon>
    </lineage>
</organism>
<gene>
    <name evidence="2" type="ORF">GGQ83_001683</name>
</gene>
<reference evidence="2 3" key="1">
    <citation type="submission" date="2020-08" db="EMBL/GenBank/DDBJ databases">
        <title>Genomic Encyclopedia of Type Strains, Phase IV (KMG-IV): sequencing the most valuable type-strain genomes for metagenomic binning, comparative biology and taxonomic classification.</title>
        <authorList>
            <person name="Goeker M."/>
        </authorList>
    </citation>
    <scope>NUCLEOTIDE SEQUENCE [LARGE SCALE GENOMIC DNA]</scope>
    <source>
        <strain evidence="2 3">DSM 19979</strain>
    </source>
</reference>
<dbReference type="EMBL" id="JACIDJ010000002">
    <property type="protein sequence ID" value="MBB3898246.1"/>
    <property type="molecule type" value="Genomic_DNA"/>
</dbReference>
<comment type="caution">
    <text evidence="2">The sequence shown here is derived from an EMBL/GenBank/DDBJ whole genome shotgun (WGS) entry which is preliminary data.</text>
</comment>
<evidence type="ECO:0000313" key="2">
    <source>
        <dbReference type="EMBL" id="MBB3898246.1"/>
    </source>
</evidence>
<dbReference type="SUPFAM" id="SSF53756">
    <property type="entry name" value="UDP-Glycosyltransferase/glycogen phosphorylase"/>
    <property type="match status" value="1"/>
</dbReference>
<feature type="domain" description="Glycosyl transferase family 1" evidence="1">
    <location>
        <begin position="184"/>
        <end position="343"/>
    </location>
</feature>
<dbReference type="AlphaFoldDB" id="A0A840ACJ1"/>
<dbReference type="GO" id="GO:0016758">
    <property type="term" value="F:hexosyltransferase activity"/>
    <property type="evidence" value="ECO:0007669"/>
    <property type="project" value="TreeGrafter"/>
</dbReference>
<protein>
    <submittedName>
        <fullName evidence="2">Phosphatidylinositol alpha-1,6-mannosyltransferase</fullName>
        <ecNumber evidence="2">2.4.1.-</ecNumber>
    </submittedName>
</protein>
<dbReference type="InterPro" id="IPR050194">
    <property type="entry name" value="Glycosyltransferase_grp1"/>
</dbReference>
<keyword evidence="2" id="KW-0808">Transferase</keyword>
<dbReference type="EC" id="2.4.1.-" evidence="2"/>
<accession>A0A840ACJ1</accession>
<dbReference type="Pfam" id="PF00534">
    <property type="entry name" value="Glycos_transf_1"/>
    <property type="match status" value="1"/>
</dbReference>
<keyword evidence="2" id="KW-0328">Glycosyltransferase</keyword>
<dbReference type="RefSeq" id="WP_184383325.1">
    <property type="nucleotide sequence ID" value="NZ_JACIDJ010000002.1"/>
</dbReference>